<evidence type="ECO:0000256" key="1">
    <source>
        <dbReference type="ARBA" id="ARBA00022801"/>
    </source>
</evidence>
<keyword evidence="1" id="KW-0378">Hydrolase</keyword>
<sequence>MGTEARSQIQSVGFAANDRLFVTTQQLVEHNPFSGRAERSFGYRRQVLDLDGNVVRTSLRFDGLSPAQQAFIGIGSLVSMLPADPENILVAAPISRDIYRLNLYTGRAGRVERGSTRFSAPQADLYGDIRAMQNFDFDSGAAYIGVWLKHPDTGQMEEHFRWYARDREPVSIAAFTTDPNIVLINTTDGRDHAAIVEYHIRERELGEIAFAHPFFDASGVVLSRAEADYGEILGFSYQGERGRVFWVDPVMEEVERQMRVALGVQMTEVHWTDIASGQTMSFDVPDGADITITDWSDNRDRFVVRRSGGSTPPEFYVVANNRVQLLGRAYPELQGAPLGRVQLVQYAARDGLQIPAILTTPDPEIFGPGPWPSIVTPHGGPWARDNLDWDSSGWTQYFAARGYAVLQPQFRGSQGWGQRLWRAGDREWGRAMQDDKDDGALWMIAQGIAVEGQIAMHGYSYGGYAAMMAAARSDGLYRCAAAGAGLATIDLFRRSTYNSRFLREFQHPTADGEDPLSYVSNVSIPVLLYTGDRDTVVPPSESQAFASALRRAGKDADIVILPDMEHSINTWNPTNFAAILTTVESFLHTSCQMPPR</sequence>
<protein>
    <submittedName>
        <fullName evidence="3">Peptidase S9 prolyl oligopeptidase active site domain protein</fullName>
    </submittedName>
</protein>
<dbReference type="Proteomes" id="UP000286954">
    <property type="component" value="Chromosome"/>
</dbReference>
<dbReference type="SUPFAM" id="SSF53474">
    <property type="entry name" value="alpha/beta-Hydrolases"/>
    <property type="match status" value="1"/>
</dbReference>
<dbReference type="AlphaFoldDB" id="A0A3T0ED28"/>
<dbReference type="Pfam" id="PF00326">
    <property type="entry name" value="Peptidase_S9"/>
    <property type="match status" value="1"/>
</dbReference>
<proteinExistence type="predicted"/>
<gene>
    <name evidence="3" type="ORF">X907_2701</name>
</gene>
<dbReference type="InterPro" id="IPR029058">
    <property type="entry name" value="AB_hydrolase_fold"/>
</dbReference>
<dbReference type="GO" id="GO:0006508">
    <property type="term" value="P:proteolysis"/>
    <property type="evidence" value="ECO:0007669"/>
    <property type="project" value="InterPro"/>
</dbReference>
<dbReference type="PANTHER" id="PTHR42776">
    <property type="entry name" value="SERINE PEPTIDASE S9 FAMILY MEMBER"/>
    <property type="match status" value="1"/>
</dbReference>
<evidence type="ECO:0000313" key="3">
    <source>
        <dbReference type="EMBL" id="AZU05212.1"/>
    </source>
</evidence>
<accession>A0A3T0ED28</accession>
<dbReference type="KEGG" id="gak:X907_2701"/>
<keyword evidence="4" id="KW-1185">Reference proteome</keyword>
<organism evidence="3 4">
    <name type="scientific">Glycocaulis alkaliphilus</name>
    <dbReference type="NCBI Taxonomy" id="1434191"/>
    <lineage>
        <taxon>Bacteria</taxon>
        <taxon>Pseudomonadati</taxon>
        <taxon>Pseudomonadota</taxon>
        <taxon>Alphaproteobacteria</taxon>
        <taxon>Maricaulales</taxon>
        <taxon>Maricaulaceae</taxon>
        <taxon>Glycocaulis</taxon>
    </lineage>
</organism>
<dbReference type="EMBL" id="CP018911">
    <property type="protein sequence ID" value="AZU05212.1"/>
    <property type="molecule type" value="Genomic_DNA"/>
</dbReference>
<dbReference type="InterPro" id="IPR001375">
    <property type="entry name" value="Peptidase_S9_cat"/>
</dbReference>
<dbReference type="SUPFAM" id="SSF82171">
    <property type="entry name" value="DPP6 N-terminal domain-like"/>
    <property type="match status" value="1"/>
</dbReference>
<feature type="domain" description="Peptidase S9 prolyl oligopeptidase catalytic" evidence="2">
    <location>
        <begin position="394"/>
        <end position="570"/>
    </location>
</feature>
<dbReference type="GO" id="GO:0004252">
    <property type="term" value="F:serine-type endopeptidase activity"/>
    <property type="evidence" value="ECO:0007669"/>
    <property type="project" value="TreeGrafter"/>
</dbReference>
<reference evidence="3 4" key="1">
    <citation type="submission" date="2016-12" db="EMBL/GenBank/DDBJ databases">
        <title>The genome of dimorphic prosthecate Glycocaulis alkaliphilus 6b-8t, isolated from crude oil dictates its adaptability in petroleum environments.</title>
        <authorList>
            <person name="Wu X.-L."/>
            <person name="Geng S."/>
        </authorList>
    </citation>
    <scope>NUCLEOTIDE SEQUENCE [LARGE SCALE GENOMIC DNA]</scope>
    <source>
        <strain evidence="3 4">6B-8</strain>
    </source>
</reference>
<evidence type="ECO:0000313" key="4">
    <source>
        <dbReference type="Proteomes" id="UP000286954"/>
    </source>
</evidence>
<evidence type="ECO:0000259" key="2">
    <source>
        <dbReference type="Pfam" id="PF00326"/>
    </source>
</evidence>
<name>A0A3T0ED28_9PROT</name>
<dbReference type="PANTHER" id="PTHR42776:SF27">
    <property type="entry name" value="DIPEPTIDYL PEPTIDASE FAMILY MEMBER 6"/>
    <property type="match status" value="1"/>
</dbReference>
<dbReference type="Gene3D" id="3.40.50.1820">
    <property type="entry name" value="alpha/beta hydrolase"/>
    <property type="match status" value="1"/>
</dbReference>